<dbReference type="PROSITE" id="PS51257">
    <property type="entry name" value="PROKAR_LIPOPROTEIN"/>
    <property type="match status" value="1"/>
</dbReference>
<dbReference type="InterPro" id="IPR011990">
    <property type="entry name" value="TPR-like_helical_dom_sf"/>
</dbReference>
<dbReference type="Proteomes" id="UP000646211">
    <property type="component" value="Unassembled WGS sequence"/>
</dbReference>
<dbReference type="InterPro" id="IPR041662">
    <property type="entry name" value="SusD-like_2"/>
</dbReference>
<dbReference type="RefSeq" id="WP_194312943.1">
    <property type="nucleotide sequence ID" value="NZ_JADHEC010000040.1"/>
</dbReference>
<dbReference type="SUPFAM" id="SSF48452">
    <property type="entry name" value="TPR-like"/>
    <property type="match status" value="1"/>
</dbReference>
<dbReference type="AlphaFoldDB" id="A0A930UA22"/>
<evidence type="ECO:0000313" key="1">
    <source>
        <dbReference type="EMBL" id="MBF2709708.1"/>
    </source>
</evidence>
<evidence type="ECO:0000313" key="2">
    <source>
        <dbReference type="Proteomes" id="UP000646211"/>
    </source>
</evidence>
<reference evidence="1" key="1">
    <citation type="submission" date="2020-11" db="EMBL/GenBank/DDBJ databases">
        <title>Genome of Flavobacterium soyangense.</title>
        <authorList>
            <person name="Liu Q."/>
            <person name="Xin Y.-H."/>
        </authorList>
    </citation>
    <scope>NUCLEOTIDE SEQUENCE</scope>
    <source>
        <strain evidence="1">CGMCC 1.13493</strain>
    </source>
</reference>
<gene>
    <name evidence="1" type="ORF">IR213_14085</name>
</gene>
<dbReference type="Gene3D" id="1.25.40.390">
    <property type="match status" value="1"/>
</dbReference>
<protein>
    <submittedName>
        <fullName evidence="1">SusD/RagB family nutrient-binding outer membrane lipoprotein</fullName>
    </submittedName>
</protein>
<comment type="caution">
    <text evidence="1">The sequence shown here is derived from an EMBL/GenBank/DDBJ whole genome shotgun (WGS) entry which is preliminary data.</text>
</comment>
<dbReference type="EMBL" id="JADHEC010000040">
    <property type="protein sequence ID" value="MBF2709708.1"/>
    <property type="molecule type" value="Genomic_DNA"/>
</dbReference>
<accession>A0A930UA22</accession>
<keyword evidence="1" id="KW-0449">Lipoprotein</keyword>
<name>A0A930UA22_9FLAO</name>
<keyword evidence="2" id="KW-1185">Reference proteome</keyword>
<sequence length="479" mass="52598">MKKIIISIFMLSMLFTACNTDLDINRDPDSVSDVPLKSQMPAGILGVVAAEGSYYAIIGGFWSQYWTQSNSANQYKDIDGYIIGTGDYFAAWRNMYDALGDIRNVKRKALATGNWKYLLISTVMEVQASQVLTDFYGSVPYKEANNISILNPKYDSGEEIYDTMITDLNLALSKDLTTSVGEVPATDDLVFKGDLSKWTKLANTMKLKIYMRQINSSRSAIGIAGVQGLLSSGVAFLDVDAAITQFEDAANLSNPLFETDRRQLNIATNLRKSKTLSSFFDANGDSRSTKYYGPGVALNQGDFESQTPASPTVSVVIINATTPAYLMSKEESLFLQAEAKARFGSGDKALYDAAVTENFNKYKLVASSYIATGGVYEYPTSGTLEQKIEAIITQKWIAGFPGNGFEAFFDKNRTGYPKTSLVPQTDPGYIPGQIVYSVGGATEGKKFPKRLVYPQEETNTNTSTPALLKITEPVWWAKN</sequence>
<proteinExistence type="predicted"/>
<dbReference type="Pfam" id="PF12771">
    <property type="entry name" value="SusD-like_2"/>
    <property type="match status" value="1"/>
</dbReference>
<organism evidence="1 2">
    <name type="scientific">Flavobacterium soyangense</name>
    <dbReference type="NCBI Taxonomy" id="2023265"/>
    <lineage>
        <taxon>Bacteria</taxon>
        <taxon>Pseudomonadati</taxon>
        <taxon>Bacteroidota</taxon>
        <taxon>Flavobacteriia</taxon>
        <taxon>Flavobacteriales</taxon>
        <taxon>Flavobacteriaceae</taxon>
        <taxon>Flavobacterium</taxon>
    </lineage>
</organism>